<dbReference type="InterPro" id="IPR012337">
    <property type="entry name" value="RNaseH-like_sf"/>
</dbReference>
<dbReference type="Proteomes" id="UP001163828">
    <property type="component" value="Unassembled WGS sequence"/>
</dbReference>
<evidence type="ECO:0000313" key="2">
    <source>
        <dbReference type="Proteomes" id="UP001163828"/>
    </source>
</evidence>
<accession>A0ABQ8QNR0</accession>
<reference evidence="1" key="1">
    <citation type="submission" date="2022-08" db="EMBL/GenBank/DDBJ databases">
        <authorList>
            <consortium name="DOE Joint Genome Institute"/>
            <person name="Min B."/>
            <person name="Riley R."/>
            <person name="Sierra-Patev S."/>
            <person name="Naranjo-Ortiz M."/>
            <person name="Looney B."/>
            <person name="Konkel Z."/>
            <person name="Slot J.C."/>
            <person name="Sakamoto Y."/>
            <person name="Steenwyk J.L."/>
            <person name="Rokas A."/>
            <person name="Carro J."/>
            <person name="Camarero S."/>
            <person name="Ferreira P."/>
            <person name="Molpeceres G."/>
            <person name="Ruiz-Duenas F.J."/>
            <person name="Serrano A."/>
            <person name="Henrissat B."/>
            <person name="Drula E."/>
            <person name="Hughes K.W."/>
            <person name="Mata J.L."/>
            <person name="Ishikawa N.K."/>
            <person name="Vargas-Isla R."/>
            <person name="Ushijima S."/>
            <person name="Smith C.A."/>
            <person name="Ahrendt S."/>
            <person name="Andreopoulos W."/>
            <person name="He G."/>
            <person name="Labutti K."/>
            <person name="Lipzen A."/>
            <person name="Ng V."/>
            <person name="Sandor L."/>
            <person name="Barry K."/>
            <person name="Martinez A.T."/>
            <person name="Xiao Y."/>
            <person name="Gibbons J.G."/>
            <person name="Terashima K."/>
            <person name="Hibbett D.S."/>
            <person name="Grigoriev I.V."/>
        </authorList>
    </citation>
    <scope>NUCLEOTIDE SEQUENCE</scope>
    <source>
        <strain evidence="1">TFB10827</strain>
    </source>
</reference>
<gene>
    <name evidence="1" type="ORF">F5050DRAFT_1563377</name>
</gene>
<proteinExistence type="predicted"/>
<organism evidence="1 2">
    <name type="scientific">Lentinula boryana</name>
    <dbReference type="NCBI Taxonomy" id="40481"/>
    <lineage>
        <taxon>Eukaryota</taxon>
        <taxon>Fungi</taxon>
        <taxon>Dikarya</taxon>
        <taxon>Basidiomycota</taxon>
        <taxon>Agaricomycotina</taxon>
        <taxon>Agaricomycetes</taxon>
        <taxon>Agaricomycetidae</taxon>
        <taxon>Agaricales</taxon>
        <taxon>Marasmiineae</taxon>
        <taxon>Omphalotaceae</taxon>
        <taxon>Lentinula</taxon>
    </lineage>
</organism>
<comment type="caution">
    <text evidence="1">The sequence shown here is derived from an EMBL/GenBank/DDBJ whole genome shotgun (WGS) entry which is preliminary data.</text>
</comment>
<protein>
    <submittedName>
        <fullName evidence="1">Ribonuclease H-like domain-containing protein</fullName>
    </submittedName>
</protein>
<dbReference type="EMBL" id="MU790525">
    <property type="protein sequence ID" value="KAJ4000191.1"/>
    <property type="molecule type" value="Genomic_DNA"/>
</dbReference>
<dbReference type="SUPFAM" id="SSF53098">
    <property type="entry name" value="Ribonuclease H-like"/>
    <property type="match status" value="1"/>
</dbReference>
<sequence>MTLSYDGWSSLSKDEIYTLHTTLPSRRSIFTAGHVFKGVSVTAQELFRVIEQRIFTPFKATSYSAAAGDGGPNVRASRKLITRKYPWILGIYDPSHNLNLYLKDLGKLFKAELHIVSGLSNFFGQSNLGTAHLTAERNRQGINGGMKSASETRFGSTYKQAKAVQKCMPALVKCIENGTIDFSTTAYLEPGPAHYGFLSRLDLMVKLLESGANGITALEGQNTNCADVFYVWVTIAWHLEKLLGDAKNGLTSYRSKVIEIYNERFAQMMTESSHKVFLLSYFLHPCKSIIILTLIFGR</sequence>
<keyword evidence="2" id="KW-1185">Reference proteome</keyword>
<name>A0ABQ8QNR0_9AGAR</name>
<evidence type="ECO:0000313" key="1">
    <source>
        <dbReference type="EMBL" id="KAJ4000191.1"/>
    </source>
</evidence>